<keyword evidence="1" id="KW-1133">Transmembrane helix</keyword>
<keyword evidence="3" id="KW-1185">Reference proteome</keyword>
<accession>A0A1N6CM39</accession>
<gene>
    <name evidence="2" type="ORF">SAMN02745824_0077</name>
</gene>
<feature type="transmembrane region" description="Helical" evidence="1">
    <location>
        <begin position="68"/>
        <end position="86"/>
    </location>
</feature>
<evidence type="ECO:0000313" key="2">
    <source>
        <dbReference type="EMBL" id="SIN59549.1"/>
    </source>
</evidence>
<feature type="transmembrane region" description="Helical" evidence="1">
    <location>
        <begin position="24"/>
        <end position="48"/>
    </location>
</feature>
<dbReference type="RefSeq" id="WP_143182674.1">
    <property type="nucleotide sequence ID" value="NZ_FSQW01000001.1"/>
</dbReference>
<feature type="transmembrane region" description="Helical" evidence="1">
    <location>
        <begin position="106"/>
        <end position="123"/>
    </location>
</feature>
<dbReference type="Proteomes" id="UP000185192">
    <property type="component" value="Unassembled WGS sequence"/>
</dbReference>
<name>A0A1N6CM39_9SPHN</name>
<keyword evidence="1" id="KW-0472">Membrane</keyword>
<evidence type="ECO:0000256" key="1">
    <source>
        <dbReference type="SAM" id="Phobius"/>
    </source>
</evidence>
<keyword evidence="1" id="KW-0812">Transmembrane</keyword>
<protein>
    <submittedName>
        <fullName evidence="2">Uncharacterized protein</fullName>
    </submittedName>
</protein>
<proteinExistence type="predicted"/>
<reference evidence="3" key="1">
    <citation type="submission" date="2016-11" db="EMBL/GenBank/DDBJ databases">
        <authorList>
            <person name="Varghese N."/>
            <person name="Submissions S."/>
        </authorList>
    </citation>
    <scope>NUCLEOTIDE SEQUENCE [LARGE SCALE GENOMIC DNA]</scope>
    <source>
        <strain evidence="3">DSM 22363</strain>
    </source>
</reference>
<organism evidence="2 3">
    <name type="scientific">Parasphingorhabdus marina DSM 22363</name>
    <dbReference type="NCBI Taxonomy" id="1123272"/>
    <lineage>
        <taxon>Bacteria</taxon>
        <taxon>Pseudomonadati</taxon>
        <taxon>Pseudomonadota</taxon>
        <taxon>Alphaproteobacteria</taxon>
        <taxon>Sphingomonadales</taxon>
        <taxon>Sphingomonadaceae</taxon>
        <taxon>Parasphingorhabdus</taxon>
    </lineage>
</organism>
<dbReference type="STRING" id="1123272.SAMN02745824_0077"/>
<dbReference type="AlphaFoldDB" id="A0A1N6CM39"/>
<sequence length="186" mass="19881">MAAGGPVTPLAFHTSAEAARQLEAIPQICILAIGLLFVFSIYLILRVLFTPAGNLSKSSAHVRSASPILIWIAGISLLLAFIAAGFDVYDQLWQVGISGTFDLSQLAVIFMVGLVILGIGFFFRTDRTVGNSIGFLQKTEFCKGDLNVFHDCMTDCPCHAEPVSASMVPHRSVPCSGEMDPETSSG</sequence>
<evidence type="ECO:0000313" key="3">
    <source>
        <dbReference type="Proteomes" id="UP000185192"/>
    </source>
</evidence>
<dbReference type="EMBL" id="FSQW01000001">
    <property type="protein sequence ID" value="SIN59549.1"/>
    <property type="molecule type" value="Genomic_DNA"/>
</dbReference>